<organism evidence="1 2">
    <name type="scientific">Elysia crispata</name>
    <name type="common">lettuce slug</name>
    <dbReference type="NCBI Taxonomy" id="231223"/>
    <lineage>
        <taxon>Eukaryota</taxon>
        <taxon>Metazoa</taxon>
        <taxon>Spiralia</taxon>
        <taxon>Lophotrochozoa</taxon>
        <taxon>Mollusca</taxon>
        <taxon>Gastropoda</taxon>
        <taxon>Heterobranchia</taxon>
        <taxon>Euthyneura</taxon>
        <taxon>Panpulmonata</taxon>
        <taxon>Sacoglossa</taxon>
        <taxon>Placobranchoidea</taxon>
        <taxon>Plakobranchidae</taxon>
        <taxon>Elysia</taxon>
    </lineage>
</organism>
<dbReference type="AlphaFoldDB" id="A0AAE1D041"/>
<reference evidence="1" key="1">
    <citation type="journal article" date="2023" name="G3 (Bethesda)">
        <title>A reference genome for the long-term kleptoplast-retaining sea slug Elysia crispata morphotype clarki.</title>
        <authorList>
            <person name="Eastman K.E."/>
            <person name="Pendleton A.L."/>
            <person name="Shaikh M.A."/>
            <person name="Suttiyut T."/>
            <person name="Ogas R."/>
            <person name="Tomko P."/>
            <person name="Gavelis G."/>
            <person name="Widhalm J.R."/>
            <person name="Wisecaver J.H."/>
        </authorList>
    </citation>
    <scope>NUCLEOTIDE SEQUENCE</scope>
    <source>
        <strain evidence="1">ECLA1</strain>
    </source>
</reference>
<protein>
    <submittedName>
        <fullName evidence="1">Uncharacterized protein</fullName>
    </submittedName>
</protein>
<name>A0AAE1D041_9GAST</name>
<dbReference type="Proteomes" id="UP001283361">
    <property type="component" value="Unassembled WGS sequence"/>
</dbReference>
<dbReference type="EMBL" id="JAWDGP010006092">
    <property type="protein sequence ID" value="KAK3747327.1"/>
    <property type="molecule type" value="Genomic_DNA"/>
</dbReference>
<keyword evidence="2" id="KW-1185">Reference proteome</keyword>
<proteinExistence type="predicted"/>
<evidence type="ECO:0000313" key="1">
    <source>
        <dbReference type="EMBL" id="KAK3747327.1"/>
    </source>
</evidence>
<accession>A0AAE1D041</accession>
<evidence type="ECO:0000313" key="2">
    <source>
        <dbReference type="Proteomes" id="UP001283361"/>
    </source>
</evidence>
<sequence length="79" mass="8738">MSSIKHTTVRVEGLQMNSTVKCTQSRAIYIISVVMGLRELGDGWAPPNFLTSHEMTINSDIILDWSSPVILRTAPSVVH</sequence>
<comment type="caution">
    <text evidence="1">The sequence shown here is derived from an EMBL/GenBank/DDBJ whole genome shotgun (WGS) entry which is preliminary data.</text>
</comment>
<gene>
    <name evidence="1" type="ORF">RRG08_055167</name>
</gene>